<organism evidence="1 2">
    <name type="scientific">Lasiosphaeris hirsuta</name>
    <dbReference type="NCBI Taxonomy" id="260670"/>
    <lineage>
        <taxon>Eukaryota</taxon>
        <taxon>Fungi</taxon>
        <taxon>Dikarya</taxon>
        <taxon>Ascomycota</taxon>
        <taxon>Pezizomycotina</taxon>
        <taxon>Sordariomycetes</taxon>
        <taxon>Sordariomycetidae</taxon>
        <taxon>Sordariales</taxon>
        <taxon>Lasiosphaeriaceae</taxon>
        <taxon>Lasiosphaeris</taxon>
    </lineage>
</organism>
<sequence length="138" mass="15594">MCLPGSKTAEGGSDRGTAEYEDLIQEIVTRAEGVFLWVHLVSRTLRIGVLEHGDSIDMLRRKLKHLPSELGEFFRHMLDSIDPIYQKEAYRTLAVTLRLVDSERGGWPLFFLWLALPVSKKPRVCSASPMQDSPAIRA</sequence>
<dbReference type="PANTHER" id="PTHR10039">
    <property type="entry name" value="AMELOGENIN"/>
    <property type="match status" value="1"/>
</dbReference>
<evidence type="ECO:0000313" key="2">
    <source>
        <dbReference type="Proteomes" id="UP001172102"/>
    </source>
</evidence>
<protein>
    <submittedName>
        <fullName evidence="1">Uncharacterized protein</fullName>
    </submittedName>
</protein>
<evidence type="ECO:0000313" key="1">
    <source>
        <dbReference type="EMBL" id="KAK0711806.1"/>
    </source>
</evidence>
<comment type="caution">
    <text evidence="1">The sequence shown here is derived from an EMBL/GenBank/DDBJ whole genome shotgun (WGS) entry which is preliminary data.</text>
</comment>
<accession>A0AA40A9Q7</accession>
<dbReference type="Proteomes" id="UP001172102">
    <property type="component" value="Unassembled WGS sequence"/>
</dbReference>
<reference evidence="1" key="1">
    <citation type="submission" date="2023-06" db="EMBL/GenBank/DDBJ databases">
        <title>Genome-scale phylogeny and comparative genomics of the fungal order Sordariales.</title>
        <authorList>
            <consortium name="Lawrence Berkeley National Laboratory"/>
            <person name="Hensen N."/>
            <person name="Bonometti L."/>
            <person name="Westerberg I."/>
            <person name="Brannstrom I.O."/>
            <person name="Guillou S."/>
            <person name="Cros-Aarteil S."/>
            <person name="Calhoun S."/>
            <person name="Haridas S."/>
            <person name="Kuo A."/>
            <person name="Mondo S."/>
            <person name="Pangilinan J."/>
            <person name="Riley R."/>
            <person name="Labutti K."/>
            <person name="Andreopoulos B."/>
            <person name="Lipzen A."/>
            <person name="Chen C."/>
            <person name="Yanf M."/>
            <person name="Daum C."/>
            <person name="Ng V."/>
            <person name="Clum A."/>
            <person name="Steindorff A."/>
            <person name="Ohm R."/>
            <person name="Martin F."/>
            <person name="Silar P."/>
            <person name="Natvig D."/>
            <person name="Lalanne C."/>
            <person name="Gautier V."/>
            <person name="Ament-Velasquez S.L."/>
            <person name="Kruys A."/>
            <person name="Hutchinson M.I."/>
            <person name="Powell A.J."/>
            <person name="Barry K."/>
            <person name="Miller A.N."/>
            <person name="Grigoriev I.V."/>
            <person name="Debuchy R."/>
            <person name="Gladieux P."/>
            <person name="Thoren M.H."/>
            <person name="Johannesson H."/>
        </authorList>
    </citation>
    <scope>NUCLEOTIDE SEQUENCE</scope>
    <source>
        <strain evidence="1">SMH4607-1</strain>
    </source>
</reference>
<dbReference type="AlphaFoldDB" id="A0AA40A9Q7"/>
<gene>
    <name evidence="1" type="ORF">B0H67DRAFT_301250</name>
</gene>
<dbReference type="EMBL" id="JAUKUA010000005">
    <property type="protein sequence ID" value="KAK0711806.1"/>
    <property type="molecule type" value="Genomic_DNA"/>
</dbReference>
<keyword evidence="2" id="KW-1185">Reference proteome</keyword>
<name>A0AA40A9Q7_9PEZI</name>
<proteinExistence type="predicted"/>
<dbReference type="PANTHER" id="PTHR10039:SF5">
    <property type="entry name" value="NACHT DOMAIN-CONTAINING PROTEIN"/>
    <property type="match status" value="1"/>
</dbReference>